<reference evidence="10" key="1">
    <citation type="submission" date="2019-06" db="EMBL/GenBank/DDBJ databases">
        <authorList>
            <consortium name="Wellcome Sanger Institute Data Sharing"/>
        </authorList>
    </citation>
    <scope>NUCLEOTIDE SEQUENCE [LARGE SCALE GENOMIC DNA]</scope>
</reference>
<accession>A0A667XGF5</accession>
<keyword evidence="5 9" id="KW-0472">Membrane</keyword>
<dbReference type="Proteomes" id="UP000472263">
    <property type="component" value="Chromosome 24"/>
</dbReference>
<evidence type="ECO:0000313" key="10">
    <source>
        <dbReference type="Ensembl" id="ENSMMDP00005011554.1"/>
    </source>
</evidence>
<evidence type="ECO:0000256" key="9">
    <source>
        <dbReference type="SAM" id="Phobius"/>
    </source>
</evidence>
<dbReference type="AlphaFoldDB" id="A0A667XGF5"/>
<dbReference type="InterPro" id="IPR028024">
    <property type="entry name" value="LYSET"/>
</dbReference>
<reference evidence="10" key="2">
    <citation type="submission" date="2025-08" db="UniProtKB">
        <authorList>
            <consortium name="Ensembl"/>
        </authorList>
    </citation>
    <scope>IDENTIFICATION</scope>
</reference>
<dbReference type="GeneTree" id="ENSGT00390000007473"/>
<evidence type="ECO:0000256" key="1">
    <source>
        <dbReference type="ARBA" id="ARBA00004653"/>
    </source>
</evidence>
<feature type="transmembrane region" description="Helical" evidence="9">
    <location>
        <begin position="94"/>
        <end position="115"/>
    </location>
</feature>
<proteinExistence type="inferred from homology"/>
<dbReference type="PANTHER" id="PTHR31925:SF1">
    <property type="entry name" value="LYSOSOMAL ENZYME TRAFFICKING FACTOR"/>
    <property type="match status" value="1"/>
</dbReference>
<reference evidence="10" key="3">
    <citation type="submission" date="2025-09" db="UniProtKB">
        <authorList>
            <consortium name="Ensembl"/>
        </authorList>
    </citation>
    <scope>IDENTIFICATION</scope>
</reference>
<keyword evidence="2 9" id="KW-0812">Transmembrane</keyword>
<comment type="subcellular location">
    <subcellularLocation>
        <location evidence="1">Golgi apparatus membrane</location>
        <topology evidence="1">Multi-pass membrane protein</topology>
    </subcellularLocation>
</comment>
<evidence type="ECO:0000256" key="8">
    <source>
        <dbReference type="ARBA" id="ARBA00034557"/>
    </source>
</evidence>
<evidence type="ECO:0000256" key="2">
    <source>
        <dbReference type="ARBA" id="ARBA00022692"/>
    </source>
</evidence>
<evidence type="ECO:0000256" key="4">
    <source>
        <dbReference type="ARBA" id="ARBA00023034"/>
    </source>
</evidence>
<name>A0A667XGF5_9TELE</name>
<dbReference type="GO" id="GO:0000139">
    <property type="term" value="C:Golgi membrane"/>
    <property type="evidence" value="ECO:0007669"/>
    <property type="project" value="UniProtKB-SubCell"/>
</dbReference>
<evidence type="ECO:0000256" key="7">
    <source>
        <dbReference type="ARBA" id="ARBA00034539"/>
    </source>
</evidence>
<dbReference type="FunCoup" id="A0A667XGF5">
    <property type="interactions" value="1034"/>
</dbReference>
<dbReference type="Ensembl" id="ENSMMDT00005011902.1">
    <property type="protein sequence ID" value="ENSMMDP00005011554.1"/>
    <property type="gene ID" value="ENSMMDG00005006193.1"/>
</dbReference>
<comment type="similarity">
    <text evidence="6">Belongs to the LYSET family.</text>
</comment>
<keyword evidence="3 9" id="KW-1133">Transmembrane helix</keyword>
<feature type="transmembrane region" description="Helical" evidence="9">
    <location>
        <begin position="37"/>
        <end position="57"/>
    </location>
</feature>
<evidence type="ECO:0000256" key="3">
    <source>
        <dbReference type="ARBA" id="ARBA00022989"/>
    </source>
</evidence>
<dbReference type="PANTHER" id="PTHR31925">
    <property type="entry name" value="TRANSMEMBRANE PROTEIN 251"/>
    <property type="match status" value="1"/>
</dbReference>
<keyword evidence="4" id="KW-0333">Golgi apparatus</keyword>
<protein>
    <recommendedName>
        <fullName evidence="7">Lysosomal enzyme trafficking factor</fullName>
    </recommendedName>
    <alternativeName>
        <fullName evidence="8">Transmembrane protein 251</fullName>
    </alternativeName>
</protein>
<evidence type="ECO:0000256" key="5">
    <source>
        <dbReference type="ARBA" id="ARBA00023136"/>
    </source>
</evidence>
<dbReference type="Pfam" id="PF15190">
    <property type="entry name" value="TMEM251"/>
    <property type="match status" value="1"/>
</dbReference>
<organism evidence="10 11">
    <name type="scientific">Myripristis murdjan</name>
    <name type="common">pinecone soldierfish</name>
    <dbReference type="NCBI Taxonomy" id="586833"/>
    <lineage>
        <taxon>Eukaryota</taxon>
        <taxon>Metazoa</taxon>
        <taxon>Chordata</taxon>
        <taxon>Craniata</taxon>
        <taxon>Vertebrata</taxon>
        <taxon>Euteleostomi</taxon>
        <taxon>Actinopterygii</taxon>
        <taxon>Neopterygii</taxon>
        <taxon>Teleostei</taxon>
        <taxon>Neoteleostei</taxon>
        <taxon>Acanthomorphata</taxon>
        <taxon>Holocentriformes</taxon>
        <taxon>Holocentridae</taxon>
        <taxon>Myripristis</taxon>
    </lineage>
</organism>
<evidence type="ECO:0000256" key="6">
    <source>
        <dbReference type="ARBA" id="ARBA00034485"/>
    </source>
</evidence>
<evidence type="ECO:0000313" key="11">
    <source>
        <dbReference type="Proteomes" id="UP000472263"/>
    </source>
</evidence>
<keyword evidence="11" id="KW-1185">Reference proteome</keyword>
<dbReference type="InParanoid" id="A0A667XGF5"/>
<gene>
    <name evidence="10" type="primary">LYSET</name>
</gene>
<sequence length="157" mass="17560">MTRPHMTPPSFYPPHDDELPVCVVGGAWRMMNFRQRMAWLCVCVYLLLSVLLVFLLFDGRSFSLEHVAPARPSAAPGGPSWAGHLRARLLLLPLWAWAGLLLLPYLQVFLCLYSCTRAEPRALGYCLLPVCLALLCSRHAPCRTPANQSGRTQLIDT</sequence>